<dbReference type="Gene3D" id="1.20.1720.10">
    <property type="entry name" value="Multidrug resistance protein D"/>
    <property type="match status" value="1"/>
</dbReference>
<comment type="caution">
    <text evidence="8">The sequence shown here is derived from an EMBL/GenBank/DDBJ whole genome shotgun (WGS) entry which is preliminary data.</text>
</comment>
<dbReference type="Pfam" id="PF07690">
    <property type="entry name" value="MFS_1"/>
    <property type="match status" value="1"/>
</dbReference>
<dbReference type="PANTHER" id="PTHR42718:SF35">
    <property type="entry name" value="BLL0718 PROTEIN"/>
    <property type="match status" value="1"/>
</dbReference>
<feature type="compositionally biased region" description="Basic and acidic residues" evidence="5">
    <location>
        <begin position="471"/>
        <end position="487"/>
    </location>
</feature>
<feature type="transmembrane region" description="Helical" evidence="6">
    <location>
        <begin position="52"/>
        <end position="70"/>
    </location>
</feature>
<comment type="subcellular location">
    <subcellularLocation>
        <location evidence="1">Cell membrane</location>
        <topology evidence="1">Multi-pass membrane protein</topology>
    </subcellularLocation>
</comment>
<evidence type="ECO:0000256" key="1">
    <source>
        <dbReference type="ARBA" id="ARBA00004651"/>
    </source>
</evidence>
<dbReference type="Gene3D" id="1.20.1250.20">
    <property type="entry name" value="MFS general substrate transporter like domains"/>
    <property type="match status" value="1"/>
</dbReference>
<dbReference type="PANTHER" id="PTHR42718">
    <property type="entry name" value="MAJOR FACILITATOR SUPERFAMILY MULTIDRUG TRANSPORTER MFSC"/>
    <property type="match status" value="1"/>
</dbReference>
<feature type="transmembrane region" description="Helical" evidence="6">
    <location>
        <begin position="269"/>
        <end position="290"/>
    </location>
</feature>
<dbReference type="InterPro" id="IPR036259">
    <property type="entry name" value="MFS_trans_sf"/>
</dbReference>
<evidence type="ECO:0000256" key="4">
    <source>
        <dbReference type="ARBA" id="ARBA00023136"/>
    </source>
</evidence>
<dbReference type="RefSeq" id="WP_011291736.1">
    <property type="nucleotide sequence ID" value="NZ_AOSG01000032.1"/>
</dbReference>
<proteinExistence type="predicted"/>
<feature type="transmembrane region" description="Helical" evidence="6">
    <location>
        <begin position="310"/>
        <end position="328"/>
    </location>
</feature>
<sequence length="500" mass="50968">MAATPAAVPHISPLRVIVPLVLGGLTYAMSQNAIVPVLAEIQRATGSTASEAAWVVTGFFISSAVLTVIAGRLGDLFGRKPVLLISLGLFALGGLIAAAGGTLGAVVAGRVIMGVAGGVFPLAFALLGQLLPRDRAAFGMGLVSSMLGLGGALGLPVGGLVAEYFGYQGLFWGSAAMAAGSVVAIALLVPEPRRRGRGRVDWIGATLLTFSLTTGLLAVSRGAEWGWSSTPVLALAAVGVIGLVVLLGVERRIPDPLIDLRLMRQRNVWLAHVIGFLTTCGQITTFLLVPQMVQAPAEGGTGLGVGVTQAGLYLLPFSMTTLVGGALTGKAVARFGIRPLMALGAASAVTGLSILAFLPVQPATVLLGAGITGIGGGTIYSALPVLIAEAVPERETGTVNGINTIIRTIAMAILSQVTTVVLVVGTPPGQDYPLRAAFTVDFSMSALLNLLALLLVPCIVVAGARRGRGGGKADAHPKAAAVRREEPAAEESEQRSWPPS</sequence>
<evidence type="ECO:0000259" key="7">
    <source>
        <dbReference type="PROSITE" id="PS50850"/>
    </source>
</evidence>
<feature type="transmembrane region" description="Helical" evidence="6">
    <location>
        <begin position="232"/>
        <end position="249"/>
    </location>
</feature>
<feature type="transmembrane region" description="Helical" evidence="6">
    <location>
        <begin position="446"/>
        <end position="464"/>
    </location>
</feature>
<evidence type="ECO:0000256" key="5">
    <source>
        <dbReference type="SAM" id="MobiDB-lite"/>
    </source>
</evidence>
<dbReference type="PROSITE" id="PS50850">
    <property type="entry name" value="MFS"/>
    <property type="match status" value="1"/>
</dbReference>
<dbReference type="AlphaFoldDB" id="A0A9P2WR19"/>
<feature type="transmembrane region" description="Helical" evidence="6">
    <location>
        <begin position="138"/>
        <end position="158"/>
    </location>
</feature>
<accession>A0A9P2WR19</accession>
<dbReference type="InterPro" id="IPR011701">
    <property type="entry name" value="MFS"/>
</dbReference>
<evidence type="ECO:0000256" key="3">
    <source>
        <dbReference type="ARBA" id="ARBA00022989"/>
    </source>
</evidence>
<feature type="transmembrane region" description="Helical" evidence="6">
    <location>
        <begin position="111"/>
        <end position="131"/>
    </location>
</feature>
<evidence type="ECO:0000256" key="6">
    <source>
        <dbReference type="SAM" id="Phobius"/>
    </source>
</evidence>
<keyword evidence="9" id="KW-1185">Reference proteome</keyword>
<dbReference type="Proteomes" id="UP000014184">
    <property type="component" value="Unassembled WGS sequence"/>
</dbReference>
<feature type="transmembrane region" description="Helical" evidence="6">
    <location>
        <begin position="408"/>
        <end position="426"/>
    </location>
</feature>
<reference evidence="8 9" key="1">
    <citation type="journal article" date="2013" name="Genome Announc.">
        <title>Draft Genome Sequence of the Lignocellulose Decomposer Thermobifida fusca Strain TM51.</title>
        <authorList>
            <person name="Toth A."/>
            <person name="Barna T."/>
            <person name="Nagy I."/>
            <person name="Horvath B."/>
            <person name="Nagy I."/>
            <person name="Tancsics A."/>
            <person name="Kriszt B."/>
            <person name="Baka E."/>
            <person name="Fekete C."/>
            <person name="Kukolya J."/>
        </authorList>
    </citation>
    <scope>NUCLEOTIDE SEQUENCE [LARGE SCALE GENOMIC DNA]</scope>
    <source>
        <strain evidence="8 9">TM51</strain>
    </source>
</reference>
<dbReference type="InterPro" id="IPR020846">
    <property type="entry name" value="MFS_dom"/>
</dbReference>
<dbReference type="SUPFAM" id="SSF103473">
    <property type="entry name" value="MFS general substrate transporter"/>
    <property type="match status" value="1"/>
</dbReference>
<protein>
    <submittedName>
        <fullName evidence="8">Membrane transport protein</fullName>
    </submittedName>
</protein>
<feature type="transmembrane region" description="Helical" evidence="6">
    <location>
        <begin position="366"/>
        <end position="387"/>
    </location>
</feature>
<evidence type="ECO:0000256" key="2">
    <source>
        <dbReference type="ARBA" id="ARBA00022692"/>
    </source>
</evidence>
<feature type="transmembrane region" description="Helical" evidence="6">
    <location>
        <begin position="340"/>
        <end position="360"/>
    </location>
</feature>
<keyword evidence="4 6" id="KW-0472">Membrane</keyword>
<gene>
    <name evidence="8" type="ORF">TM51_06886</name>
</gene>
<evidence type="ECO:0000313" key="8">
    <source>
        <dbReference type="EMBL" id="EOR71584.1"/>
    </source>
</evidence>
<name>A0A9P2WR19_THEFU</name>
<feature type="domain" description="Major facilitator superfamily (MFS) profile" evidence="7">
    <location>
        <begin position="16"/>
        <end position="460"/>
    </location>
</feature>
<keyword evidence="3 6" id="KW-1133">Transmembrane helix</keyword>
<dbReference type="GO" id="GO:0022857">
    <property type="term" value="F:transmembrane transporter activity"/>
    <property type="evidence" value="ECO:0007669"/>
    <property type="project" value="InterPro"/>
</dbReference>
<dbReference type="GO" id="GO:0005886">
    <property type="term" value="C:plasma membrane"/>
    <property type="evidence" value="ECO:0007669"/>
    <property type="project" value="UniProtKB-SubCell"/>
</dbReference>
<feature type="transmembrane region" description="Helical" evidence="6">
    <location>
        <begin position="170"/>
        <end position="190"/>
    </location>
</feature>
<keyword evidence="2 6" id="KW-0812">Transmembrane</keyword>
<dbReference type="EMBL" id="AOSG01000032">
    <property type="protein sequence ID" value="EOR71584.1"/>
    <property type="molecule type" value="Genomic_DNA"/>
</dbReference>
<feature type="region of interest" description="Disordered" evidence="5">
    <location>
        <begin position="467"/>
        <end position="500"/>
    </location>
</feature>
<organism evidence="8 9">
    <name type="scientific">Thermobifida fusca TM51</name>
    <dbReference type="NCBI Taxonomy" id="1169414"/>
    <lineage>
        <taxon>Bacteria</taxon>
        <taxon>Bacillati</taxon>
        <taxon>Actinomycetota</taxon>
        <taxon>Actinomycetes</taxon>
        <taxon>Streptosporangiales</taxon>
        <taxon>Nocardiopsidaceae</taxon>
        <taxon>Thermobifida</taxon>
    </lineage>
</organism>
<feature type="transmembrane region" description="Helical" evidence="6">
    <location>
        <begin position="202"/>
        <end position="220"/>
    </location>
</feature>
<feature type="transmembrane region" description="Helical" evidence="6">
    <location>
        <begin position="82"/>
        <end position="105"/>
    </location>
</feature>
<evidence type="ECO:0000313" key="9">
    <source>
        <dbReference type="Proteomes" id="UP000014184"/>
    </source>
</evidence>